<feature type="non-terminal residue" evidence="2">
    <location>
        <position position="56"/>
    </location>
</feature>
<dbReference type="Proteomes" id="UP000606786">
    <property type="component" value="Unassembled WGS sequence"/>
</dbReference>
<accession>A0A811U6L7</accession>
<gene>
    <name evidence="2" type="ORF">CCAP1982_LOCUS2859</name>
</gene>
<evidence type="ECO:0000313" key="3">
    <source>
        <dbReference type="Proteomes" id="UP000606786"/>
    </source>
</evidence>
<organism evidence="2 3">
    <name type="scientific">Ceratitis capitata</name>
    <name type="common">Mediterranean fruit fly</name>
    <name type="synonym">Tephritis capitata</name>
    <dbReference type="NCBI Taxonomy" id="7213"/>
    <lineage>
        <taxon>Eukaryota</taxon>
        <taxon>Metazoa</taxon>
        <taxon>Ecdysozoa</taxon>
        <taxon>Arthropoda</taxon>
        <taxon>Hexapoda</taxon>
        <taxon>Insecta</taxon>
        <taxon>Pterygota</taxon>
        <taxon>Neoptera</taxon>
        <taxon>Endopterygota</taxon>
        <taxon>Diptera</taxon>
        <taxon>Brachycera</taxon>
        <taxon>Muscomorpha</taxon>
        <taxon>Tephritoidea</taxon>
        <taxon>Tephritidae</taxon>
        <taxon>Ceratitis</taxon>
        <taxon>Ceratitis</taxon>
    </lineage>
</organism>
<evidence type="ECO:0000256" key="1">
    <source>
        <dbReference type="SAM" id="MobiDB-lite"/>
    </source>
</evidence>
<dbReference type="AlphaFoldDB" id="A0A811U6L7"/>
<comment type="caution">
    <text evidence="2">The sequence shown here is derived from an EMBL/GenBank/DDBJ whole genome shotgun (WGS) entry which is preliminary data.</text>
</comment>
<evidence type="ECO:0000313" key="2">
    <source>
        <dbReference type="EMBL" id="CAD6994090.1"/>
    </source>
</evidence>
<name>A0A811U6L7_CERCA</name>
<sequence>TESSSPGFHTGELTNQRRRPLGTDERCPIFDNTILDLSNSQVRPAHVVENLVDLFL</sequence>
<feature type="non-terminal residue" evidence="2">
    <location>
        <position position="1"/>
    </location>
</feature>
<feature type="region of interest" description="Disordered" evidence="1">
    <location>
        <begin position="1"/>
        <end position="24"/>
    </location>
</feature>
<proteinExistence type="predicted"/>
<reference evidence="2" key="1">
    <citation type="submission" date="2020-11" db="EMBL/GenBank/DDBJ databases">
        <authorList>
            <person name="Whitehead M."/>
        </authorList>
    </citation>
    <scope>NUCLEOTIDE SEQUENCE</scope>
    <source>
        <strain evidence="2">EGII</strain>
    </source>
</reference>
<protein>
    <submittedName>
        <fullName evidence="2">(Mediterranean fruit fly) hypothetical protein</fullName>
    </submittedName>
</protein>
<keyword evidence="3" id="KW-1185">Reference proteome</keyword>
<dbReference type="EMBL" id="CAJHJT010000001">
    <property type="protein sequence ID" value="CAD6994090.1"/>
    <property type="molecule type" value="Genomic_DNA"/>
</dbReference>